<keyword evidence="10" id="KW-0325">Glycoprotein</keyword>
<reference evidence="14" key="2">
    <citation type="submission" date="2025-09" db="UniProtKB">
        <authorList>
            <consortium name="Ensembl"/>
        </authorList>
    </citation>
    <scope>IDENTIFICATION</scope>
</reference>
<dbReference type="GO" id="GO:0005886">
    <property type="term" value="C:plasma membrane"/>
    <property type="evidence" value="ECO:0007669"/>
    <property type="project" value="UniProtKB-SubCell"/>
</dbReference>
<comment type="similarity">
    <text evidence="2">Belongs to the G-protein coupled receptor 3 family.</text>
</comment>
<dbReference type="AlphaFoldDB" id="A0A8D2IT43"/>
<dbReference type="OMA" id="MAFMART"/>
<keyword evidence="6 12" id="KW-1133">Transmembrane helix</keyword>
<keyword evidence="8 12" id="KW-0472">Membrane</keyword>
<accession>A0A8D2IT43</accession>
<keyword evidence="11" id="KW-0807">Transducer</keyword>
<evidence type="ECO:0000256" key="7">
    <source>
        <dbReference type="ARBA" id="ARBA00023040"/>
    </source>
</evidence>
<organism evidence="14 15">
    <name type="scientific">Varanus komodoensis</name>
    <name type="common">Komodo dragon</name>
    <dbReference type="NCBI Taxonomy" id="61221"/>
    <lineage>
        <taxon>Eukaryota</taxon>
        <taxon>Metazoa</taxon>
        <taxon>Chordata</taxon>
        <taxon>Craniata</taxon>
        <taxon>Vertebrata</taxon>
        <taxon>Euteleostomi</taxon>
        <taxon>Lepidosauria</taxon>
        <taxon>Squamata</taxon>
        <taxon>Bifurcata</taxon>
        <taxon>Unidentata</taxon>
        <taxon>Episquamata</taxon>
        <taxon>Toxicofera</taxon>
        <taxon>Anguimorpha</taxon>
        <taxon>Paleoanguimorpha</taxon>
        <taxon>Varanoidea</taxon>
        <taxon>Varanidae</taxon>
        <taxon>Varanus</taxon>
    </lineage>
</organism>
<protein>
    <recommendedName>
        <fullName evidence="13">G-protein coupled receptors family 3 profile domain-containing protein</fullName>
    </recommendedName>
</protein>
<proteinExistence type="inferred from homology"/>
<dbReference type="Proteomes" id="UP000694545">
    <property type="component" value="Unplaced"/>
</dbReference>
<feature type="transmembrane region" description="Helical" evidence="12">
    <location>
        <begin position="484"/>
        <end position="508"/>
    </location>
</feature>
<dbReference type="PRINTS" id="PR01535">
    <property type="entry name" value="VOMERONASL2R"/>
</dbReference>
<feature type="transmembrane region" description="Helical" evidence="12">
    <location>
        <begin position="552"/>
        <end position="578"/>
    </location>
</feature>
<feature type="transmembrane region" description="Helical" evidence="12">
    <location>
        <begin position="520"/>
        <end position="540"/>
    </location>
</feature>
<dbReference type="Gene3D" id="3.40.50.2300">
    <property type="match status" value="3"/>
</dbReference>
<evidence type="ECO:0000256" key="6">
    <source>
        <dbReference type="ARBA" id="ARBA00022989"/>
    </source>
</evidence>
<dbReference type="Pfam" id="PF00003">
    <property type="entry name" value="7tm_3"/>
    <property type="match status" value="1"/>
</dbReference>
<evidence type="ECO:0000256" key="1">
    <source>
        <dbReference type="ARBA" id="ARBA00004651"/>
    </source>
</evidence>
<feature type="domain" description="G-protein coupled receptors family 3 profile" evidence="13">
    <location>
        <begin position="482"/>
        <end position="746"/>
    </location>
</feature>
<comment type="subcellular location">
    <subcellularLocation>
        <location evidence="1">Cell membrane</location>
        <topology evidence="1">Multi-pass membrane protein</topology>
    </subcellularLocation>
</comment>
<reference evidence="14" key="1">
    <citation type="submission" date="2025-08" db="UniProtKB">
        <authorList>
            <consortium name="Ensembl"/>
        </authorList>
    </citation>
    <scope>IDENTIFICATION</scope>
</reference>
<dbReference type="PRINTS" id="PR00248">
    <property type="entry name" value="GPCRMGR"/>
</dbReference>
<dbReference type="Ensembl" id="ENSVKKT00000002071.1">
    <property type="protein sequence ID" value="ENSVKKP00000002006.1"/>
    <property type="gene ID" value="ENSVKKG00000001629.1"/>
</dbReference>
<feature type="transmembrane region" description="Helical" evidence="12">
    <location>
        <begin position="590"/>
        <end position="614"/>
    </location>
</feature>
<feature type="transmembrane region" description="Helical" evidence="12">
    <location>
        <begin position="641"/>
        <end position="664"/>
    </location>
</feature>
<dbReference type="InterPro" id="IPR038550">
    <property type="entry name" value="GPCR_3_9-Cys_sf"/>
</dbReference>
<dbReference type="InterPro" id="IPR004073">
    <property type="entry name" value="GPCR_3_vmron_rcpt_2"/>
</dbReference>
<dbReference type="Gene3D" id="2.10.50.30">
    <property type="entry name" value="GPCR, family 3, nine cysteines domain"/>
    <property type="match status" value="1"/>
</dbReference>
<dbReference type="FunFam" id="3.40.50.2300:FF:000024">
    <property type="entry name" value="Vomeronasal 2, receptor 73"/>
    <property type="match status" value="1"/>
</dbReference>
<dbReference type="PROSITE" id="PS00981">
    <property type="entry name" value="G_PROTEIN_RECEP_F3_3"/>
    <property type="match status" value="1"/>
</dbReference>
<dbReference type="InterPro" id="IPR000337">
    <property type="entry name" value="GPCR_3"/>
</dbReference>
<dbReference type="PROSITE" id="PS50259">
    <property type="entry name" value="G_PROTEIN_RECEP_F3_4"/>
    <property type="match status" value="1"/>
</dbReference>
<evidence type="ECO:0000256" key="12">
    <source>
        <dbReference type="SAM" id="Phobius"/>
    </source>
</evidence>
<feature type="transmembrane region" description="Helical" evidence="12">
    <location>
        <begin position="702"/>
        <end position="724"/>
    </location>
</feature>
<evidence type="ECO:0000256" key="8">
    <source>
        <dbReference type="ARBA" id="ARBA00023136"/>
    </source>
</evidence>
<keyword evidence="4 12" id="KW-0812">Transmembrane</keyword>
<evidence type="ECO:0000256" key="2">
    <source>
        <dbReference type="ARBA" id="ARBA00007242"/>
    </source>
</evidence>
<dbReference type="GO" id="GO:0004930">
    <property type="term" value="F:G protein-coupled receptor activity"/>
    <property type="evidence" value="ECO:0007669"/>
    <property type="project" value="UniProtKB-KW"/>
</dbReference>
<feature type="transmembrane region" description="Helical" evidence="12">
    <location>
        <begin position="676"/>
        <end position="696"/>
    </location>
</feature>
<dbReference type="Pfam" id="PF07562">
    <property type="entry name" value="NCD3G"/>
    <property type="match status" value="1"/>
</dbReference>
<name>A0A8D2IT43_VARKO</name>
<keyword evidence="15" id="KW-1185">Reference proteome</keyword>
<dbReference type="InterPro" id="IPR017978">
    <property type="entry name" value="GPCR_3_C"/>
</dbReference>
<dbReference type="FunFam" id="2.10.50.30:FF:000002">
    <property type="entry name" value="Vomeronasal 2 receptor, h1"/>
    <property type="match status" value="1"/>
</dbReference>
<dbReference type="PANTHER" id="PTHR24061:SF599">
    <property type="entry name" value="G-PROTEIN COUPLED RECEPTORS FAMILY 3 PROFILE DOMAIN-CONTAINING PROTEIN"/>
    <property type="match status" value="1"/>
</dbReference>
<keyword evidence="9" id="KW-0675">Receptor</keyword>
<evidence type="ECO:0000313" key="14">
    <source>
        <dbReference type="Ensembl" id="ENSVKKP00000002006.1"/>
    </source>
</evidence>
<dbReference type="PANTHER" id="PTHR24061">
    <property type="entry name" value="CALCIUM-SENSING RECEPTOR-RELATED"/>
    <property type="match status" value="1"/>
</dbReference>
<evidence type="ECO:0000256" key="4">
    <source>
        <dbReference type="ARBA" id="ARBA00022692"/>
    </source>
</evidence>
<dbReference type="Pfam" id="PF01094">
    <property type="entry name" value="ANF_receptor"/>
    <property type="match status" value="1"/>
</dbReference>
<evidence type="ECO:0000256" key="10">
    <source>
        <dbReference type="ARBA" id="ARBA00023180"/>
    </source>
</evidence>
<evidence type="ECO:0000256" key="3">
    <source>
        <dbReference type="ARBA" id="ARBA00022475"/>
    </source>
</evidence>
<dbReference type="InterPro" id="IPR017979">
    <property type="entry name" value="GPCR_3_CS"/>
</dbReference>
<evidence type="ECO:0000256" key="9">
    <source>
        <dbReference type="ARBA" id="ARBA00023170"/>
    </source>
</evidence>
<evidence type="ECO:0000256" key="5">
    <source>
        <dbReference type="ARBA" id="ARBA00022729"/>
    </source>
</evidence>
<dbReference type="InterPro" id="IPR001828">
    <property type="entry name" value="ANF_lig-bd_rcpt"/>
</dbReference>
<sequence>MIFHCSLSPRNYQHVLAFAFAIEEINKDAQLLSNTTLGSIIENDAFDSLDTTWNILSFLCNGQGDPPNYISAREDKLMAVIGGLTSPNSRQAAHVLNTYKIPQVSMVPREDLQYVGIVQLLKHFGWTWIGLIVSDDNSGETFLRMLSPKLLESKICLAWMEVIPFILSFSPEEVLLEKLGPKEAFLLQSEICVILVYGDNQSMEGLRLILYKNEIVDMRPLEKVWITTPEWDITALSFTLHTKLVPGFQDFLEALNPYQSNIPFLKLFWFTAFQCLFPEVDYTPKNLEMCTGKEKLGSLPGSVFEMAVSGQSYNIYNAVYLVAYALHAMDSVRAKLNSRRDGPKWFPSQIKPCAGEEIYFDDNGELSGGYDLINLVTFPNGSFHRVIGTEAMKLPFLHFTYEKLLTMPRSSCVESCHSGHSMVVQEGKPVCCYDCLACSQGRISTQTDAEQCKMCPEDEYPNKEQDQCIPKGISYLSYEEPLGLVLSSSAFVLSVATVILFISFRLHWDTPIVKANNRSLSCVLLSSLLLCFLCSFLFIGRPGRVTCLLRQSVFGIIFCIAVSCVLAKTITVVLAFMVTKPGNRMRKWAGTRLAGSVIILFSFIQAGICVVWLATSPPFPELDMHSQVDAIIVQCNEGSPLMLYLLLGYMGVLATISFMVAFLAGKLPDTFNEAKLITFSMLVFCSVWLSFVPTYLSTKGKFMVVVEVFSILMSGAGLLTCIFLPKIYIIMLRPELNTRDQIARTKGTLNCAGHENLQQARLSARAPWLTQ</sequence>
<dbReference type="SUPFAM" id="SSF53822">
    <property type="entry name" value="Periplasmic binding protein-like I"/>
    <property type="match status" value="1"/>
</dbReference>
<evidence type="ECO:0000259" key="13">
    <source>
        <dbReference type="PROSITE" id="PS50259"/>
    </source>
</evidence>
<dbReference type="InterPro" id="IPR011500">
    <property type="entry name" value="GPCR_3_9-Cys_dom"/>
</dbReference>
<keyword evidence="3" id="KW-1003">Cell membrane</keyword>
<evidence type="ECO:0000313" key="15">
    <source>
        <dbReference type="Proteomes" id="UP000694545"/>
    </source>
</evidence>
<dbReference type="InterPro" id="IPR000068">
    <property type="entry name" value="GPCR_3_Ca_sens_rcpt-rel"/>
</dbReference>
<keyword evidence="5" id="KW-0732">Signal</keyword>
<dbReference type="InterPro" id="IPR028082">
    <property type="entry name" value="Peripla_BP_I"/>
</dbReference>
<keyword evidence="7" id="KW-0297">G-protein coupled receptor</keyword>
<evidence type="ECO:0000256" key="11">
    <source>
        <dbReference type="ARBA" id="ARBA00023224"/>
    </source>
</evidence>